<accession>A0A2M4D658</accession>
<feature type="signal peptide" evidence="1">
    <location>
        <begin position="1"/>
        <end position="18"/>
    </location>
</feature>
<feature type="chain" id="PRO_5014850393" evidence="1">
    <location>
        <begin position="19"/>
        <end position="117"/>
    </location>
</feature>
<name>A0A2M4D658_ANODA</name>
<proteinExistence type="predicted"/>
<sequence length="117" mass="13520">MVCWLLVPLLLRLVCVTTKRIDRFFYRAFVPVDGLWELLCVADVRGICSSWRCDRRCNPHTLPSVQVFYLSDPTICRNVGSLLLYVHWHILGTSAGCSNYWHRDRISDNCGTSLVCR</sequence>
<protein>
    <submittedName>
        <fullName evidence="2">Putative secreted protein</fullName>
    </submittedName>
</protein>
<dbReference type="EMBL" id="GGFL01008851">
    <property type="protein sequence ID" value="MBW73029.1"/>
    <property type="molecule type" value="Transcribed_RNA"/>
</dbReference>
<evidence type="ECO:0000256" key="1">
    <source>
        <dbReference type="SAM" id="SignalP"/>
    </source>
</evidence>
<dbReference type="AlphaFoldDB" id="A0A2M4D658"/>
<evidence type="ECO:0000313" key="2">
    <source>
        <dbReference type="EMBL" id="MBW73029.1"/>
    </source>
</evidence>
<organism evidence="2">
    <name type="scientific">Anopheles darlingi</name>
    <name type="common">Mosquito</name>
    <dbReference type="NCBI Taxonomy" id="43151"/>
    <lineage>
        <taxon>Eukaryota</taxon>
        <taxon>Metazoa</taxon>
        <taxon>Ecdysozoa</taxon>
        <taxon>Arthropoda</taxon>
        <taxon>Hexapoda</taxon>
        <taxon>Insecta</taxon>
        <taxon>Pterygota</taxon>
        <taxon>Neoptera</taxon>
        <taxon>Endopterygota</taxon>
        <taxon>Diptera</taxon>
        <taxon>Nematocera</taxon>
        <taxon>Culicoidea</taxon>
        <taxon>Culicidae</taxon>
        <taxon>Anophelinae</taxon>
        <taxon>Anopheles</taxon>
    </lineage>
</organism>
<reference evidence="2" key="1">
    <citation type="submission" date="2018-01" db="EMBL/GenBank/DDBJ databases">
        <title>An insight into the sialome of Amazonian anophelines.</title>
        <authorList>
            <person name="Ribeiro J.M."/>
            <person name="Scarpassa V."/>
            <person name="Calvo E."/>
        </authorList>
    </citation>
    <scope>NUCLEOTIDE SEQUENCE</scope>
</reference>
<keyword evidence="1" id="KW-0732">Signal</keyword>